<dbReference type="InterPro" id="IPR006531">
    <property type="entry name" value="Gp5/Vgr_OB"/>
</dbReference>
<protein>
    <submittedName>
        <fullName evidence="5">Type VI secretion system tip protein VgrG</fullName>
    </submittedName>
</protein>
<dbReference type="InterPro" id="IPR018769">
    <property type="entry name" value="VgrG2_DUF2345"/>
</dbReference>
<dbReference type="Gene3D" id="2.30.110.50">
    <property type="match status" value="1"/>
</dbReference>
<dbReference type="SUPFAM" id="SSF69279">
    <property type="entry name" value="Phage tail proteins"/>
    <property type="match status" value="2"/>
</dbReference>
<dbReference type="AlphaFoldDB" id="A0A3R9I2C7"/>
<dbReference type="Pfam" id="PF05954">
    <property type="entry name" value="Phage_GPD"/>
    <property type="match status" value="1"/>
</dbReference>
<evidence type="ECO:0000259" key="3">
    <source>
        <dbReference type="Pfam" id="PF10106"/>
    </source>
</evidence>
<sequence>MDTHDLVRAIRGGLIQQDRLLKLDTPLGNDVLLPHQMVGQSRLGRHFEFVVDVVSTTSSIELKNLIAQPVTLWIQQRDGTYAPHNGYVHTARRLGADGGLTFHQITIASWMHFLRFRRDQKIWQDKPVDSIITDIFNAHPQARGFFEFHLSNSLPSLSFCRQDETDWNFVHRLLEAEGLYGYWKHDGDGKTHRLVITDRLTALDQAVPLSFTRAGTTIASDGLTQWSGSRTLQSTSLTTRTFDYKNPGSVFNSKGTSLPTMPNQGDLPEQAEVYQYTGAYTFMAQERGDALSKTRLEEWESRSKRFFGMGGWRAADAGKRFTLNGHPEHDGDSGEQREFAVIAVRWTVRNNLPVTRASARMPHSLDQQIEESGIEDMYGATPAPVALDGPTGAYQVEIEAQRTTVPFRSPFEHTKPTTHLETAIVVGPQNEEVYTDELNRIKVRFIWDRVNEGNESASCWVRIAQSDTGIGYGAVHLPRVGEEVLIDYVGGDCDRPIAIARVYNGATKPQWHTNGLLSGYRSKEFAGAGYNQMVMDDSTGQNRVQLFSSQANSALHLGYLIDQADNARGDYLGSGFDLRTDNYGAVRANRGLYVSTYPKTANSQPLDARETQQQLVRAESLIESLSDATKAHNAEDLQAGYDALKQLTDATQEAATGAASGGRTAGGGTGSANVFKEPIMLFGSPSGIALSSNESAHLSAAQHVNIVSGQSTHLAVGKSLIASIADKLSIFVQGAGMKLFAGRGKVEVQAHSDNIELTAQKSVKIQSATAKVEVAADQEIYLTSGGAYIRIANGDIQIHAPGKIDIKGASHSLDGPTAQGYVLPGLPHAGDAPRYHEQFHLVEDDGETVLPHTRYEIESESGKTWSGYSDADGFTQHIYTEQPESLSLTIYKEVDDDDEDEEA</sequence>
<dbReference type="EMBL" id="RKIO01000004">
    <property type="protein sequence ID" value="RSC04116.1"/>
    <property type="molecule type" value="Genomic_DNA"/>
</dbReference>
<dbReference type="Gene3D" id="4.10.220.110">
    <property type="match status" value="1"/>
</dbReference>
<dbReference type="Pfam" id="PF04717">
    <property type="entry name" value="Phage_base_V"/>
    <property type="match status" value="1"/>
</dbReference>
<name>A0A3R9I2C7_9BURK</name>
<dbReference type="RefSeq" id="WP_125381582.1">
    <property type="nucleotide sequence ID" value="NZ_RKIO01000004.1"/>
</dbReference>
<dbReference type="Proteomes" id="UP000272140">
    <property type="component" value="Unassembled WGS sequence"/>
</dbReference>
<dbReference type="Gene3D" id="2.40.50.230">
    <property type="entry name" value="Gp5 N-terminal domain"/>
    <property type="match status" value="1"/>
</dbReference>
<evidence type="ECO:0000256" key="1">
    <source>
        <dbReference type="ARBA" id="ARBA00005558"/>
    </source>
</evidence>
<dbReference type="InterPro" id="IPR037026">
    <property type="entry name" value="Vgr_OB-fold_dom_sf"/>
</dbReference>
<evidence type="ECO:0000313" key="6">
    <source>
        <dbReference type="Proteomes" id="UP000272140"/>
    </source>
</evidence>
<feature type="domain" description="Gp5/Type VI secretion system Vgr protein OB-fold" evidence="2">
    <location>
        <begin position="435"/>
        <end position="503"/>
    </location>
</feature>
<gene>
    <name evidence="5" type="ORF">EGT41_33155</name>
</gene>
<feature type="domain" description="DUF2345" evidence="3">
    <location>
        <begin position="668"/>
        <end position="816"/>
    </location>
</feature>
<accession>A0A3R9I2C7</accession>
<reference evidence="6" key="1">
    <citation type="submission" date="2018-11" db="EMBL/GenBank/DDBJ databases">
        <title>FDA dAtabase for Regulatory Grade micrObial Sequences (FDA-ARGOS): Supporting development and validation of Infectious Disease Dx tests.</title>
        <authorList>
            <person name="Goldberg B."/>
            <person name="Campos J."/>
            <person name="Tallon L."/>
            <person name="Sadzewicz L."/>
            <person name="Zhao X."/>
            <person name="Vavikolanu K."/>
            <person name="Mehta A."/>
            <person name="Aluvathingal J."/>
            <person name="Nadendla S."/>
            <person name="Geyer C."/>
            <person name="Nandy P."/>
            <person name="Yan Y."/>
            <person name="Sichtig H."/>
        </authorList>
    </citation>
    <scope>NUCLEOTIDE SEQUENCE [LARGE SCALE GENOMIC DNA]</scope>
    <source>
        <strain evidence="6">FDAARGOS_544</strain>
    </source>
</reference>
<dbReference type="InterPro" id="IPR017847">
    <property type="entry name" value="T6SS_RhsGE_Vgr_subset"/>
</dbReference>
<organism evidence="5 6">
    <name type="scientific">Burkholderia cenocepacia</name>
    <dbReference type="NCBI Taxonomy" id="95486"/>
    <lineage>
        <taxon>Bacteria</taxon>
        <taxon>Pseudomonadati</taxon>
        <taxon>Pseudomonadota</taxon>
        <taxon>Betaproteobacteria</taxon>
        <taxon>Burkholderiales</taxon>
        <taxon>Burkholderiaceae</taxon>
        <taxon>Burkholderia</taxon>
        <taxon>Burkholderia cepacia complex</taxon>
    </lineage>
</organism>
<dbReference type="Gene3D" id="3.55.50.10">
    <property type="entry name" value="Baseplate protein-like domains"/>
    <property type="match status" value="1"/>
</dbReference>
<dbReference type="NCBIfam" id="TIGR03361">
    <property type="entry name" value="VI_Rhs_Vgr"/>
    <property type="match status" value="1"/>
</dbReference>
<evidence type="ECO:0000259" key="2">
    <source>
        <dbReference type="Pfam" id="PF04717"/>
    </source>
</evidence>
<dbReference type="SUPFAM" id="SSF69255">
    <property type="entry name" value="gp5 N-terminal domain-like"/>
    <property type="match status" value="1"/>
</dbReference>
<evidence type="ECO:0000259" key="4">
    <source>
        <dbReference type="Pfam" id="PF13296"/>
    </source>
</evidence>
<dbReference type="InterPro" id="IPR028244">
    <property type="entry name" value="T6SS_Rhs_Vgr_dom"/>
</dbReference>
<dbReference type="Pfam" id="PF10106">
    <property type="entry name" value="DUF2345"/>
    <property type="match status" value="1"/>
</dbReference>
<proteinExistence type="inferred from homology"/>
<comment type="caution">
    <text evidence="5">The sequence shown here is derived from an EMBL/GenBank/DDBJ whole genome shotgun (WGS) entry which is preliminary data.</text>
</comment>
<dbReference type="NCBIfam" id="TIGR01646">
    <property type="entry name" value="vgr_GE"/>
    <property type="match status" value="1"/>
</dbReference>
<dbReference type="Pfam" id="PF13296">
    <property type="entry name" value="T6SS_Vgr"/>
    <property type="match status" value="1"/>
</dbReference>
<comment type="similarity">
    <text evidence="1">Belongs to the VgrG protein family.</text>
</comment>
<feature type="domain" description="Putative type VI secretion system Rhs element associated Vgr" evidence="4">
    <location>
        <begin position="523"/>
        <end position="628"/>
    </location>
</feature>
<evidence type="ECO:0000313" key="5">
    <source>
        <dbReference type="EMBL" id="RSC04116.1"/>
    </source>
</evidence>
<dbReference type="InterPro" id="IPR006533">
    <property type="entry name" value="T6SS_Vgr_RhsGE"/>
</dbReference>